<proteinExistence type="predicted"/>
<feature type="domain" description="DUF1553" evidence="3">
    <location>
        <begin position="802"/>
        <end position="1061"/>
    </location>
</feature>
<gene>
    <name evidence="5" type="ORF">SAMN05444394_2516</name>
</gene>
<dbReference type="OrthoDB" id="1450284at2"/>
<dbReference type="Pfam" id="PF07583">
    <property type="entry name" value="PSCyt2"/>
    <property type="match status" value="1"/>
</dbReference>
<evidence type="ECO:0000313" key="6">
    <source>
        <dbReference type="Proteomes" id="UP000185221"/>
    </source>
</evidence>
<sequence length="1116" mass="127545">MNPNSFSSSRLTAKIPMLSLLGLLLVFGCQPSLPEEVELAYETLPEKIDYNFHVKPILADRCYACHGPDEGSRKAGLRLDIEENAFMKLSSGNTAFSKGSLGGSEVYHRIISLNPETVMPPPESNLTLTPAEIATIAKWVEQGAEWKEHWSFLKVESPAIPEVKEDWKRNNEIDYFVQAELGRQGLSPNPQADKERLLRRVTMDLTGLPPTIQQIDDFLNDNSERAYEKVVDRLLASQEHAERLTMEWLDIARYADSHGVSFDGYREVWPYRDWVINAFKNNIPISDFITKQVAGDLLPNGTTEDKLATAFYRLNPMEASAGSIQEEYRVEYVAERTATTGTAFLGLTIGCARCHDHKFDPISQKNFFQLSAFFNSIDEFGLGPTDLNRAPTLMLFKDHQRKSLDSLDQLILQKEKVLKEYQVNEIKDYVATISPDKLLPKEIASYSFESYEKIKKEKKRRNPFAEEEAEEYKTKTAKEKAKIDSLKKANKKKKKEYEEILILDNNKNAEATLGVELVNGWKGKGLLFDDDYDYVNLNKVGFFDQYDSYSASVWIKPQENEKRHIQNIIGNSNNFLGFYRGWEMFLDSANHLSVRLIHRLPDDYLEVKTEEPVKFETWTQVGFSYDGTGKAAGLALYMDGESQQVRVVSDQLSRSILPIDEYTAKIDTLPVRLGKSYRLFSFDPGIYKGYMDEVKLFDRELTSLEMASLVGNSSIQLSSENSKEYLLAKEQKAIQLRNDIRSLRKAKLEILESTQEVMVMEDMPEPRPTFLLKRGVYNDYGEKVLPSTPENVLPFPEDYPQNRLGLAKWIINPDNPLPSRVIINRYWQMIFGTGIVKTSGDFGIQGDLPTHPELLDWLAYEFMDSGWDLRGMLKLMVMSATYQQSSFTDPEKYEADPENKYYARSSSYRLPAEFIRDNALASSGILDKKIGGPSVKPYQPEGLWEELGDFSFKLHKYKQDTGSNLHRRSLYTFTRRFSPAPYMVTFDASNREICITKRVNTNTPLQALNLLNGPQFIEASRFMSERVIKEEETLEDRLKLSFRLATGVTPNEKLLATLKEYYESAYSHFQENPLSADSLLAVGELPRDLALDKTQTAALTLVANSILNFDETYMKR</sequence>
<dbReference type="STRING" id="226505.SAMN05444394_2516"/>
<organism evidence="5 6">
    <name type="scientific">Algoriphagus halophilus</name>
    <dbReference type="NCBI Taxonomy" id="226505"/>
    <lineage>
        <taxon>Bacteria</taxon>
        <taxon>Pseudomonadati</taxon>
        <taxon>Bacteroidota</taxon>
        <taxon>Cytophagia</taxon>
        <taxon>Cytophagales</taxon>
        <taxon>Cyclobacteriaceae</taxon>
        <taxon>Algoriphagus</taxon>
    </lineage>
</organism>
<dbReference type="InterPro" id="IPR022655">
    <property type="entry name" value="DUF1553"/>
</dbReference>
<dbReference type="InterPro" id="IPR036909">
    <property type="entry name" value="Cyt_c-like_dom_sf"/>
</dbReference>
<dbReference type="InterPro" id="IPR013320">
    <property type="entry name" value="ConA-like_dom_sf"/>
</dbReference>
<evidence type="ECO:0000259" key="4">
    <source>
        <dbReference type="Pfam" id="PF07635"/>
    </source>
</evidence>
<dbReference type="Pfam" id="PF13385">
    <property type="entry name" value="Laminin_G_3"/>
    <property type="match status" value="1"/>
</dbReference>
<dbReference type="AlphaFoldDB" id="A0A1N6FKJ6"/>
<evidence type="ECO:0000256" key="1">
    <source>
        <dbReference type="SAM" id="Coils"/>
    </source>
</evidence>
<evidence type="ECO:0000259" key="3">
    <source>
        <dbReference type="Pfam" id="PF07587"/>
    </source>
</evidence>
<dbReference type="InterPro" id="IPR011429">
    <property type="entry name" value="Cyt_c_Planctomycete-type"/>
</dbReference>
<dbReference type="GO" id="GO:0009055">
    <property type="term" value="F:electron transfer activity"/>
    <property type="evidence" value="ECO:0007669"/>
    <property type="project" value="InterPro"/>
</dbReference>
<dbReference type="Gene3D" id="1.10.760.10">
    <property type="entry name" value="Cytochrome c-like domain"/>
    <property type="match status" value="1"/>
</dbReference>
<dbReference type="GO" id="GO:0004553">
    <property type="term" value="F:hydrolase activity, hydrolyzing O-glycosyl compounds"/>
    <property type="evidence" value="ECO:0007669"/>
    <property type="project" value="UniProtKB-ARBA"/>
</dbReference>
<dbReference type="SUPFAM" id="SSF49899">
    <property type="entry name" value="Concanavalin A-like lectins/glucanases"/>
    <property type="match status" value="1"/>
</dbReference>
<feature type="domain" description="DUF1549" evidence="2">
    <location>
        <begin position="172"/>
        <end position="378"/>
    </location>
</feature>
<keyword evidence="1" id="KW-0175">Coiled coil</keyword>
<feature type="coiled-coil region" evidence="1">
    <location>
        <begin position="455"/>
        <end position="506"/>
    </location>
</feature>
<evidence type="ECO:0000313" key="5">
    <source>
        <dbReference type="EMBL" id="SIN95789.1"/>
    </source>
</evidence>
<dbReference type="Proteomes" id="UP000185221">
    <property type="component" value="Unassembled WGS sequence"/>
</dbReference>
<keyword evidence="6" id="KW-1185">Reference proteome</keyword>
<dbReference type="Gene3D" id="2.60.120.200">
    <property type="match status" value="1"/>
</dbReference>
<accession>A0A1N6FKJ6</accession>
<dbReference type="InterPro" id="IPR011444">
    <property type="entry name" value="DUF1549"/>
</dbReference>
<feature type="domain" description="Cytochrome C Planctomycete-type" evidence="4">
    <location>
        <begin position="62"/>
        <end position="123"/>
    </location>
</feature>
<dbReference type="Pfam" id="PF07635">
    <property type="entry name" value="PSCyt1"/>
    <property type="match status" value="1"/>
</dbReference>
<dbReference type="SUPFAM" id="SSF46626">
    <property type="entry name" value="Cytochrome c"/>
    <property type="match status" value="1"/>
</dbReference>
<reference evidence="6" key="1">
    <citation type="submission" date="2016-11" db="EMBL/GenBank/DDBJ databases">
        <authorList>
            <person name="Varghese N."/>
            <person name="Submissions S."/>
        </authorList>
    </citation>
    <scope>NUCLEOTIDE SEQUENCE [LARGE SCALE GENOMIC DNA]</scope>
    <source>
        <strain evidence="6">DSM 15292</strain>
    </source>
</reference>
<dbReference type="Pfam" id="PF07587">
    <property type="entry name" value="PSD1"/>
    <property type="match status" value="1"/>
</dbReference>
<dbReference type="RefSeq" id="WP_143185986.1">
    <property type="nucleotide sequence ID" value="NZ_FSRC01000002.1"/>
</dbReference>
<dbReference type="PANTHER" id="PTHR35889:SF3">
    <property type="entry name" value="F-BOX DOMAIN-CONTAINING PROTEIN"/>
    <property type="match status" value="1"/>
</dbReference>
<name>A0A1N6FKJ6_9BACT</name>
<evidence type="ECO:0000259" key="2">
    <source>
        <dbReference type="Pfam" id="PF07583"/>
    </source>
</evidence>
<dbReference type="PANTHER" id="PTHR35889">
    <property type="entry name" value="CYCLOINULO-OLIGOSACCHARIDE FRUCTANOTRANSFERASE-RELATED"/>
    <property type="match status" value="1"/>
</dbReference>
<dbReference type="GO" id="GO:0020037">
    <property type="term" value="F:heme binding"/>
    <property type="evidence" value="ECO:0007669"/>
    <property type="project" value="InterPro"/>
</dbReference>
<dbReference type="EMBL" id="FSRC01000002">
    <property type="protein sequence ID" value="SIN95789.1"/>
    <property type="molecule type" value="Genomic_DNA"/>
</dbReference>
<protein>
    <submittedName>
        <fullName evidence="5">Planctomycete cytochrome C</fullName>
    </submittedName>
</protein>
<dbReference type="GO" id="GO:0005975">
    <property type="term" value="P:carbohydrate metabolic process"/>
    <property type="evidence" value="ECO:0007669"/>
    <property type="project" value="UniProtKB-ARBA"/>
</dbReference>